<accession>C4IZC6</accession>
<dbReference type="EMBL" id="BT083923">
    <property type="protein sequence ID" value="ACR34276.1"/>
    <property type="molecule type" value="mRNA"/>
</dbReference>
<feature type="compositionally biased region" description="Pro residues" evidence="1">
    <location>
        <begin position="50"/>
        <end position="66"/>
    </location>
</feature>
<dbReference type="AlphaFoldDB" id="C4IZC6"/>
<protein>
    <submittedName>
        <fullName evidence="2">Uncharacterized protein</fullName>
    </submittedName>
</protein>
<feature type="region of interest" description="Disordered" evidence="1">
    <location>
        <begin position="49"/>
        <end position="122"/>
    </location>
</feature>
<feature type="compositionally biased region" description="Low complexity" evidence="1">
    <location>
        <begin position="100"/>
        <end position="110"/>
    </location>
</feature>
<reference evidence="2" key="1">
    <citation type="journal article" date="2009" name="PLoS Genet.">
        <title>Sequencing, mapping, and analysis of 27,455 maize full-length cDNAs.</title>
        <authorList>
            <person name="Soderlund C."/>
            <person name="Descour A."/>
            <person name="Kudrna D."/>
            <person name="Bomhoff M."/>
            <person name="Boyd L."/>
            <person name="Currie J."/>
            <person name="Angelova A."/>
            <person name="Collura K."/>
            <person name="Wissotski M."/>
            <person name="Ashley E."/>
            <person name="Morrow D."/>
            <person name="Fernandes J."/>
            <person name="Walbot V."/>
            <person name="Yu Y."/>
        </authorList>
    </citation>
    <scope>NUCLEOTIDE SEQUENCE</scope>
    <source>
        <strain evidence="2">B73</strain>
    </source>
</reference>
<evidence type="ECO:0000313" key="2">
    <source>
        <dbReference type="EMBL" id="ACR34276.1"/>
    </source>
</evidence>
<name>C4IZC6_MAIZE</name>
<proteinExistence type="evidence at transcript level"/>
<evidence type="ECO:0000256" key="1">
    <source>
        <dbReference type="SAM" id="MobiDB-lite"/>
    </source>
</evidence>
<feature type="compositionally biased region" description="Basic residues" evidence="1">
    <location>
        <begin position="111"/>
        <end position="122"/>
    </location>
</feature>
<organism evidence="2">
    <name type="scientific">Zea mays</name>
    <name type="common">Maize</name>
    <dbReference type="NCBI Taxonomy" id="4577"/>
    <lineage>
        <taxon>Eukaryota</taxon>
        <taxon>Viridiplantae</taxon>
        <taxon>Streptophyta</taxon>
        <taxon>Embryophyta</taxon>
        <taxon>Tracheophyta</taxon>
        <taxon>Spermatophyta</taxon>
        <taxon>Magnoliopsida</taxon>
        <taxon>Liliopsida</taxon>
        <taxon>Poales</taxon>
        <taxon>Poaceae</taxon>
        <taxon>PACMAD clade</taxon>
        <taxon>Panicoideae</taxon>
        <taxon>Andropogonodae</taxon>
        <taxon>Andropogoneae</taxon>
        <taxon>Tripsacinae</taxon>
        <taxon>Zea</taxon>
    </lineage>
</organism>
<sequence length="122" mass="13582">MRPHPRFSSSSKFLAPILMSNQNPMSMVLNLTSRNSLDFSFVIALQQLPPRLPHPAPPPQKHPPQQYPSSSPRPQWNPLRHPLPQPVILPPRYQTSAGDAAASSPAARSTPQRRRPTRTSPS</sequence>